<evidence type="ECO:0008006" key="5">
    <source>
        <dbReference type="Google" id="ProtNLM"/>
    </source>
</evidence>
<accession>A0A2D0MXC9</accession>
<dbReference type="AlphaFoldDB" id="A0A2D0MXC9"/>
<dbReference type="EMBL" id="PDUD01000069">
    <property type="protein sequence ID" value="PHN00914.1"/>
    <property type="molecule type" value="Genomic_DNA"/>
</dbReference>
<comment type="caution">
    <text evidence="3">The sequence shown here is derived from an EMBL/GenBank/DDBJ whole genome shotgun (WGS) entry which is preliminary data.</text>
</comment>
<keyword evidence="4" id="KW-1185">Reference proteome</keyword>
<keyword evidence="2" id="KW-1133">Transmembrane helix</keyword>
<feature type="transmembrane region" description="Helical" evidence="2">
    <location>
        <begin position="116"/>
        <end position="134"/>
    </location>
</feature>
<evidence type="ECO:0000256" key="1">
    <source>
        <dbReference type="SAM" id="MobiDB-lite"/>
    </source>
</evidence>
<feature type="region of interest" description="Disordered" evidence="1">
    <location>
        <begin position="1"/>
        <end position="23"/>
    </location>
</feature>
<evidence type="ECO:0000313" key="3">
    <source>
        <dbReference type="EMBL" id="PHN00914.1"/>
    </source>
</evidence>
<dbReference type="RefSeq" id="WP_099155653.1">
    <property type="nucleotide sequence ID" value="NZ_PDUD01000069.1"/>
</dbReference>
<organism evidence="3 4">
    <name type="scientific">Flavilitoribacter nigricans (strain ATCC 23147 / DSM 23189 / NBRC 102662 / NCIMB 1420 / SS-2)</name>
    <name type="common">Lewinella nigricans</name>
    <dbReference type="NCBI Taxonomy" id="1122177"/>
    <lineage>
        <taxon>Bacteria</taxon>
        <taxon>Pseudomonadati</taxon>
        <taxon>Bacteroidota</taxon>
        <taxon>Saprospiria</taxon>
        <taxon>Saprospirales</taxon>
        <taxon>Lewinellaceae</taxon>
        <taxon>Flavilitoribacter</taxon>
    </lineage>
</organism>
<name>A0A2D0MXC9_FLAN2</name>
<sequence>MAENNKSKPPVSENTEDFSSLPKKEDAEVGLLNLSLDELSSEIIGEYRHSAPVKMPNREELTVRLVNISLLQRLDELRGDVTLMQTILWTIIGTILGFATSLFGSEQSIDQIDKRSWWLFLLLIIFAGVFGYLTQRANKRAVKLRNKLFQDGE</sequence>
<keyword evidence="2" id="KW-0812">Transmembrane</keyword>
<evidence type="ECO:0000313" key="4">
    <source>
        <dbReference type="Proteomes" id="UP000223913"/>
    </source>
</evidence>
<reference evidence="3 4" key="1">
    <citation type="submission" date="2017-10" db="EMBL/GenBank/DDBJ databases">
        <title>The draft genome sequence of Lewinella nigricans NBRC 102662.</title>
        <authorList>
            <person name="Wang K."/>
        </authorList>
    </citation>
    <scope>NUCLEOTIDE SEQUENCE [LARGE SCALE GENOMIC DNA]</scope>
    <source>
        <strain evidence="3 4">NBRC 102662</strain>
    </source>
</reference>
<evidence type="ECO:0000256" key="2">
    <source>
        <dbReference type="SAM" id="Phobius"/>
    </source>
</evidence>
<dbReference type="Proteomes" id="UP000223913">
    <property type="component" value="Unassembled WGS sequence"/>
</dbReference>
<feature type="transmembrane region" description="Helical" evidence="2">
    <location>
        <begin position="81"/>
        <end position="104"/>
    </location>
</feature>
<proteinExistence type="predicted"/>
<protein>
    <recommendedName>
        <fullName evidence="5">Magnesium transporter</fullName>
    </recommendedName>
</protein>
<gene>
    <name evidence="3" type="ORF">CRP01_39660</name>
</gene>
<keyword evidence="2" id="KW-0472">Membrane</keyword>